<evidence type="ECO:0000256" key="1">
    <source>
        <dbReference type="ARBA" id="ARBA00004567"/>
    </source>
</evidence>
<evidence type="ECO:0000313" key="12">
    <source>
        <dbReference type="Proteomes" id="UP001448207"/>
    </source>
</evidence>
<evidence type="ECO:0000256" key="2">
    <source>
        <dbReference type="ARBA" id="ARBA00011056"/>
    </source>
</evidence>
<dbReference type="PANTHER" id="PTHR12960:SF0">
    <property type="entry name" value="MRNA EXPORT FACTOR GLE1"/>
    <property type="match status" value="1"/>
</dbReference>
<gene>
    <name evidence="11" type="ORF">J3Q64DRAFT_1288790</name>
</gene>
<keyword evidence="5" id="KW-0653">Protein transport</keyword>
<dbReference type="Pfam" id="PF07817">
    <property type="entry name" value="GLE1"/>
    <property type="match status" value="1"/>
</dbReference>
<evidence type="ECO:0000256" key="8">
    <source>
        <dbReference type="ARBA" id="ARBA00023242"/>
    </source>
</evidence>
<keyword evidence="12" id="KW-1185">Reference proteome</keyword>
<dbReference type="Gene3D" id="1.25.40.510">
    <property type="entry name" value="GLE1-like"/>
    <property type="match status" value="1"/>
</dbReference>
<comment type="subcellular location">
    <subcellularLocation>
        <location evidence="1">Nucleus</location>
        <location evidence="1">Nuclear pore complex</location>
    </subcellularLocation>
</comment>
<evidence type="ECO:0000256" key="5">
    <source>
        <dbReference type="ARBA" id="ARBA00022927"/>
    </source>
</evidence>
<evidence type="ECO:0000256" key="3">
    <source>
        <dbReference type="ARBA" id="ARBA00022448"/>
    </source>
</evidence>
<keyword evidence="3" id="KW-0813">Transport</keyword>
<protein>
    <recommendedName>
        <fullName evidence="9">mRNA export factor GLE1</fullName>
    </recommendedName>
    <alternativeName>
        <fullName evidence="10">Nucleoporin GLE1</fullName>
    </alternativeName>
</protein>
<name>A0ABR3AR05_PHYBL</name>
<evidence type="ECO:0000256" key="4">
    <source>
        <dbReference type="ARBA" id="ARBA00022816"/>
    </source>
</evidence>
<keyword evidence="4" id="KW-0509">mRNA transport</keyword>
<organism evidence="11 12">
    <name type="scientific">Phycomyces blakesleeanus</name>
    <dbReference type="NCBI Taxonomy" id="4837"/>
    <lineage>
        <taxon>Eukaryota</taxon>
        <taxon>Fungi</taxon>
        <taxon>Fungi incertae sedis</taxon>
        <taxon>Mucoromycota</taxon>
        <taxon>Mucoromycotina</taxon>
        <taxon>Mucoromycetes</taxon>
        <taxon>Mucorales</taxon>
        <taxon>Phycomycetaceae</taxon>
        <taxon>Phycomyces</taxon>
    </lineage>
</organism>
<sequence length="308" mass="35909">MKHSSVYSAQGLEEYNKYFETIKTYRELYKPALMDDNFRKSFFKIKKDVTRNVSQLQYKPSVVLEKAKNVFDILDKTKKQSNEAFNILLNHLSKAILLQAEQEIAATTMAAYFLGRFATLITGYIPELFPYLIARLYKRAPILIPHYHDGNPDLSADELRKLMRYKYEDKMKKDIFESYEKYEMRQNSYVMFFAGWLQVEPGPGQPANMLGVEKGWTWLARICNMPPRNVTASILRSFLEVAGQRLLREYPTQMPKIMQYIQTIMLPLIQRDTTNQGAAGKIRLEVYLKECAHANNIIAIPDFIEKKV</sequence>
<keyword evidence="8" id="KW-0539">Nucleus</keyword>
<reference evidence="11 12" key="1">
    <citation type="submission" date="2024-04" db="EMBL/GenBank/DDBJ databases">
        <title>Symmetric and asymmetric DNA N6-adenine methylation regulates different biological responses in Mucorales.</title>
        <authorList>
            <consortium name="Lawrence Berkeley National Laboratory"/>
            <person name="Lax C."/>
            <person name="Mondo S.J."/>
            <person name="Osorio-Concepcion M."/>
            <person name="Muszewska A."/>
            <person name="Corrochano-Luque M."/>
            <person name="Gutierrez G."/>
            <person name="Riley R."/>
            <person name="Lipzen A."/>
            <person name="Guo J."/>
            <person name="Hundley H."/>
            <person name="Amirebrahimi M."/>
            <person name="Ng V."/>
            <person name="Lorenzo-Gutierrez D."/>
            <person name="Binder U."/>
            <person name="Yang J."/>
            <person name="Song Y."/>
            <person name="Canovas D."/>
            <person name="Navarro E."/>
            <person name="Freitag M."/>
            <person name="Gabaldon T."/>
            <person name="Grigoriev I.V."/>
            <person name="Corrochano L.M."/>
            <person name="Nicolas F.E."/>
            <person name="Garre V."/>
        </authorList>
    </citation>
    <scope>NUCLEOTIDE SEQUENCE [LARGE SCALE GENOMIC DNA]</scope>
    <source>
        <strain evidence="11 12">L51</strain>
    </source>
</reference>
<dbReference type="InterPro" id="IPR012476">
    <property type="entry name" value="GLE1"/>
</dbReference>
<proteinExistence type="inferred from homology"/>
<dbReference type="InterPro" id="IPR038506">
    <property type="entry name" value="GLE1-like_sf"/>
</dbReference>
<evidence type="ECO:0000256" key="10">
    <source>
        <dbReference type="ARBA" id="ARBA00029983"/>
    </source>
</evidence>
<keyword evidence="7" id="KW-0906">Nuclear pore complex</keyword>
<dbReference type="Proteomes" id="UP001448207">
    <property type="component" value="Unassembled WGS sequence"/>
</dbReference>
<comment type="caution">
    <text evidence="11">The sequence shown here is derived from an EMBL/GenBank/DDBJ whole genome shotgun (WGS) entry which is preliminary data.</text>
</comment>
<keyword evidence="6" id="KW-0811">Translocation</keyword>
<evidence type="ECO:0000313" key="11">
    <source>
        <dbReference type="EMBL" id="KAL0077952.1"/>
    </source>
</evidence>
<dbReference type="PANTHER" id="PTHR12960">
    <property type="entry name" value="GLE-1-RELATED"/>
    <property type="match status" value="1"/>
</dbReference>
<dbReference type="EMBL" id="JBCLYO010000026">
    <property type="protein sequence ID" value="KAL0077952.1"/>
    <property type="molecule type" value="Genomic_DNA"/>
</dbReference>
<accession>A0ABR3AR05</accession>
<comment type="similarity">
    <text evidence="2">Belongs to the GLE1 family.</text>
</comment>
<evidence type="ECO:0000256" key="9">
    <source>
        <dbReference type="ARBA" id="ARBA00026227"/>
    </source>
</evidence>
<evidence type="ECO:0000256" key="6">
    <source>
        <dbReference type="ARBA" id="ARBA00023010"/>
    </source>
</evidence>
<evidence type="ECO:0000256" key="7">
    <source>
        <dbReference type="ARBA" id="ARBA00023132"/>
    </source>
</evidence>